<accession>A0A8B6C9G7</accession>
<dbReference type="PANTHER" id="PTHR12155">
    <property type="entry name" value="SCHLAFEN"/>
    <property type="match status" value="1"/>
</dbReference>
<comment type="caution">
    <text evidence="2">The sequence shown here is derived from an EMBL/GenBank/DDBJ whole genome shotgun (WGS) entry which is preliminary data.</text>
</comment>
<reference evidence="2" key="1">
    <citation type="submission" date="2018-11" db="EMBL/GenBank/DDBJ databases">
        <authorList>
            <person name="Alioto T."/>
            <person name="Alioto T."/>
        </authorList>
    </citation>
    <scope>NUCLEOTIDE SEQUENCE</scope>
</reference>
<dbReference type="PANTHER" id="PTHR12155:SF48">
    <property type="entry name" value="RRM DOMAIN-CONTAINING PROTEIN"/>
    <property type="match status" value="1"/>
</dbReference>
<dbReference type="InterPro" id="IPR038461">
    <property type="entry name" value="Schlafen_AlbA_2_dom_sf"/>
</dbReference>
<dbReference type="AlphaFoldDB" id="A0A8B6C9G7"/>
<organism evidence="2 3">
    <name type="scientific">Mytilus galloprovincialis</name>
    <name type="common">Mediterranean mussel</name>
    <dbReference type="NCBI Taxonomy" id="29158"/>
    <lineage>
        <taxon>Eukaryota</taxon>
        <taxon>Metazoa</taxon>
        <taxon>Spiralia</taxon>
        <taxon>Lophotrochozoa</taxon>
        <taxon>Mollusca</taxon>
        <taxon>Bivalvia</taxon>
        <taxon>Autobranchia</taxon>
        <taxon>Pteriomorphia</taxon>
        <taxon>Mytilida</taxon>
        <taxon>Mytiloidea</taxon>
        <taxon>Mytilidae</taxon>
        <taxon>Mytilinae</taxon>
        <taxon>Mytilus</taxon>
    </lineage>
</organism>
<gene>
    <name evidence="2" type="ORF">MGAL_10B015049</name>
</gene>
<dbReference type="Gene3D" id="3.30.950.30">
    <property type="entry name" value="Schlafen, AAA domain"/>
    <property type="match status" value="1"/>
</dbReference>
<dbReference type="OrthoDB" id="5954290at2759"/>
<dbReference type="EMBL" id="UYJE01001327">
    <property type="protein sequence ID" value="VDI01274.1"/>
    <property type="molecule type" value="Genomic_DNA"/>
</dbReference>
<dbReference type="InterPro" id="IPR007421">
    <property type="entry name" value="Schlafen_AlbA_2_dom"/>
</dbReference>
<evidence type="ECO:0000313" key="3">
    <source>
        <dbReference type="Proteomes" id="UP000596742"/>
    </source>
</evidence>
<dbReference type="Pfam" id="PF04326">
    <property type="entry name" value="SLFN_AlbA_2"/>
    <property type="match status" value="1"/>
</dbReference>
<protein>
    <recommendedName>
        <fullName evidence="1">Schlafen AlbA-2 domain-containing protein</fullName>
    </recommendedName>
</protein>
<sequence>MKLSKEKQRSAVICHRSPTEVTDVLDRLRNRSSRNSLGFSFQRIADMYVHIETELPAIYYRKGQHIRKETRQMEFKLGGEDYVRNNLRKNVSKYSCGYLNGRTEGTLFSGVDDKGHVVGVNCENEDQSCRSYIDESIRDIKPPVDNKDYQVEFVPVEEDGQNNKRMSDINHIVIIRKLTKSNSIRDSNLTDSIYDILNTYMKIATIRNCIQIKTVDNNQKSALIRLKSLTEVLNALKDTQSRNSLGFKFQRIADTGETIEVKNGVTREILSNRSKLRDENKEINSNSGEENI</sequence>
<dbReference type="Proteomes" id="UP000596742">
    <property type="component" value="Unassembled WGS sequence"/>
</dbReference>
<dbReference type="InterPro" id="IPR029684">
    <property type="entry name" value="Schlafen"/>
</dbReference>
<proteinExistence type="predicted"/>
<evidence type="ECO:0000259" key="1">
    <source>
        <dbReference type="Pfam" id="PF04326"/>
    </source>
</evidence>
<evidence type="ECO:0000313" key="2">
    <source>
        <dbReference type="EMBL" id="VDI01274.1"/>
    </source>
</evidence>
<feature type="domain" description="Schlafen AlbA-2" evidence="1">
    <location>
        <begin position="69"/>
        <end position="171"/>
    </location>
</feature>
<keyword evidence="3" id="KW-1185">Reference proteome</keyword>
<name>A0A8B6C9G7_MYTGA</name>